<gene>
    <name evidence="6" type="ORF">PCL_06257</name>
</gene>
<dbReference type="PROSITE" id="PS50075">
    <property type="entry name" value="CARRIER"/>
    <property type="match status" value="1"/>
</dbReference>
<evidence type="ECO:0000259" key="5">
    <source>
        <dbReference type="PROSITE" id="PS50075"/>
    </source>
</evidence>
<proteinExistence type="inferred from homology"/>
<dbReference type="Gene3D" id="3.30.559.10">
    <property type="entry name" value="Chloramphenicol acetyltransferase-like domain"/>
    <property type="match status" value="3"/>
</dbReference>
<dbReference type="Proteomes" id="UP000245956">
    <property type="component" value="Unassembled WGS sequence"/>
</dbReference>
<comment type="similarity">
    <text evidence="3">Belongs to the NRP synthetase family.</text>
</comment>
<feature type="region of interest" description="Disordered" evidence="4">
    <location>
        <begin position="184"/>
        <end position="216"/>
    </location>
</feature>
<feature type="region of interest" description="Disordered" evidence="4">
    <location>
        <begin position="314"/>
        <end position="337"/>
    </location>
</feature>
<feature type="region of interest" description="Disordered" evidence="4">
    <location>
        <begin position="2998"/>
        <end position="3096"/>
    </location>
</feature>
<dbReference type="GO" id="GO:0003824">
    <property type="term" value="F:catalytic activity"/>
    <property type="evidence" value="ECO:0007669"/>
    <property type="project" value="InterPro"/>
</dbReference>
<dbReference type="PANTHER" id="PTHR45398:SF1">
    <property type="entry name" value="ENZYME, PUTATIVE (JCVI)-RELATED"/>
    <property type="match status" value="1"/>
</dbReference>
<dbReference type="Gene3D" id="3.30.559.30">
    <property type="entry name" value="Nonribosomal peptide synthetase, condensation domain"/>
    <property type="match status" value="3"/>
</dbReference>
<feature type="region of interest" description="Disordered" evidence="4">
    <location>
        <begin position="692"/>
        <end position="725"/>
    </location>
</feature>
<protein>
    <submittedName>
        <fullName evidence="6">Nonribosomal peptide synthase</fullName>
    </submittedName>
</protein>
<dbReference type="Pfam" id="PF00501">
    <property type="entry name" value="AMP-binding"/>
    <property type="match status" value="1"/>
</dbReference>
<feature type="compositionally biased region" description="Polar residues" evidence="4">
    <location>
        <begin position="320"/>
        <end position="331"/>
    </location>
</feature>
<dbReference type="SMART" id="SM00823">
    <property type="entry name" value="PKS_PP"/>
    <property type="match status" value="1"/>
</dbReference>
<evidence type="ECO:0000256" key="1">
    <source>
        <dbReference type="ARBA" id="ARBA00022450"/>
    </source>
</evidence>
<dbReference type="InterPro" id="IPR036736">
    <property type="entry name" value="ACP-like_sf"/>
</dbReference>
<dbReference type="Gene3D" id="1.10.1200.10">
    <property type="entry name" value="ACP-like"/>
    <property type="match status" value="1"/>
</dbReference>
<organism evidence="6 7">
    <name type="scientific">Purpureocillium lilacinum</name>
    <name type="common">Paecilomyces lilacinus</name>
    <dbReference type="NCBI Taxonomy" id="33203"/>
    <lineage>
        <taxon>Eukaryota</taxon>
        <taxon>Fungi</taxon>
        <taxon>Dikarya</taxon>
        <taxon>Ascomycota</taxon>
        <taxon>Pezizomycotina</taxon>
        <taxon>Sordariomycetes</taxon>
        <taxon>Hypocreomycetidae</taxon>
        <taxon>Hypocreales</taxon>
        <taxon>Ophiocordycipitaceae</taxon>
        <taxon>Purpureocillium</taxon>
    </lineage>
</organism>
<feature type="compositionally biased region" description="Low complexity" evidence="4">
    <location>
        <begin position="514"/>
        <end position="531"/>
    </location>
</feature>
<dbReference type="InterPro" id="IPR020806">
    <property type="entry name" value="PKS_PP-bd"/>
</dbReference>
<feature type="compositionally biased region" description="Low complexity" evidence="4">
    <location>
        <begin position="207"/>
        <end position="216"/>
    </location>
</feature>
<dbReference type="InterPro" id="IPR001242">
    <property type="entry name" value="Condensation_dom"/>
</dbReference>
<sequence length="3096" mass="338622">MPDVDVQGWGRASCVQVLGSSSPQRTAKHPWNLPALPAQGLSLLRGAASAGVRLRRRRWRRGTAPGSTSCRPWPDSFLHTKSTALSLLAQALWMNIEQQEAWGETDPSSLSSPSPIVQSTTHQAISYYLAGQPRCFTPTHPRRTSLPLLHPGRESLGPCCRYKTKTASGSARANASATRLRNERTKTASAAAGDEYSTTTLSDIPPRRGTNPGRRPTLCCVARLTRNSRAAMEYDQLPPLGLDEIGMDDYYSGVDAPSPLHIAPNPSSALAKLQRSSGSGTGSGSGISAASRADSIDSWRRSVQLLGVAAAADPRHQPAQVLQPQPHSQPQLRRPSQESDLFADLSTHHKELDEYLRRRTHVSRRSVASVRTTTSCLSRYPSTVLPAAPPLPFSARQLRGDDSDRSSDNDDDDEDHGRNQGGDERRRDDSARDDHQPLPWTDWDPYAPGSTPSSTPELASSGTSSPPGDEAKLSPSSDSFDDEDGDEDGNNEDMFAAIDLGAAMFLENGANANMNTTATTSTTTAANSGSAPRRMPSTTAPPADDSSRGHLQNLLQSTSRVERVCLVAPRAGPFEGQFVALLTDATSLLRPGQPAEGSDASQETLLIPPPEQEAARRLVHELRTAVLEWGGDAPRPDVFIVLRHMALNADGEPDARRLQTWVQNIPEEIEEQIMGMQVFRTARRGLRRQLQEQEQHQLQHEQGTSRQAMPLRPAAPKSPFKPEFLTAGAQSGELPDLASPVEGPMSTHLEPDFFPLSVMQQLFFRTTMNRSIEFAAVAGSGFRFSQSILLQVTGGAEVADIEAAIDVLTSRHAMLRARFRMTGDGWAQVIAPASTSAYRFEHKYIDYDAGLGQGKQRELLDVMEQAQASLNVFTGPVFAAEHVRTRDNRQLLYLVAHHLVVDLASWRILLHDLDELLREGTLASSAAESMPFTYWTDYQSYENSQRLVEPALPFDVRPADLEFWGLQGRSNCYGDTQQMVFVLGTDIAHALQTTCNQVFRTESADIFLAALLHSFRQTFPERAGMMPTVWKQEHGRDASNQNFNIEQTVGWFTTLCPLSVGSDSVSDVIELIKQLKDTRRAIPRSGTPFFTSKFSTESSAPSASSQQANLPVEIMFNCVEALHNLGRHNNGVLEPVCPPDREVSSLASDVGSAVGRIALFEVSIVVDDHDCGARVEFLFNGSSTHADRIAAWVRGFERSTLEAVARLADMEPQLTLADAPFLEASYDGMSKLALSRLATVGLDGVKNIETIRPVDAVQQEIIVAQGQDAGSFHVSSTYELVLPGDSHGTVDQGRLCQAWEALVGMHGSLRSIFIDSVSDKGLYDQVVLRKVSPAMLFLDSSDPVKTLADVPGLKAPLSQPRHRLTVCKSDGKTYLRFDASQAICDAILSQPSSVHNLMSQLQQLYAGQEIYPDDPPSPRRTSTQDITGLSKWKHTLEGAVPCLFPRLALQNSGRLETRGFNLNVSTKHMSQFCAKYAVDPAAVVQLAWALVLRTFIGDDNIILGHQLSRRRHAMLPDLAQAVGSLTSLLPCMIHCRGEQNLLDLLLQLQSNLDSAATGELPSMMELEHALDICGEPLFNTSVSYADTTELFAGDGISWQPTVLTSSQDAGCEVSLAVTLVKGERFNVDITYLHLAYDQAHNVVNSFERALQYLLCFPTMTVQQVDLFTDRDYDQVVAPDWDPARTDVKVSACINELVMHQARDRPYATAVSSWDGDLSYQQVEAFATKLSTYLVNLGVGPGALVPVVLEKCRWAPIIMLAVLQAGACFVSLDIQEPQIVEATIRQLEPPLVLVTESGWRYVNPIVRSCILVNQALMSALPPQVMLKVEKPLPAQAAVAFLSPGQNGPRGMFFTHQSLCSILSVQGPALKLNDRSRVLQLSAFNVDIALVEVLGTLLHGGCVCIPSILERTNDLEGVIARMDVTWTYMTSVLARKIDPSMVPNLKTICFRTRSLDEDTYTPWLPNRDVLLAYGAPDVCPMAISVLKITGPRETSVIAPPLMGRFLILNPEDPKKLVPTGAVGELAIDSPLVTPHRFIPGQPLVDPACLNDPSRKGKWRYLRTGHRARYLDSGHVRFLSSMRDEALVNGSPAFLSNLERRIRGCLTRGVDVAVETITTSDSINLLAAFLDFGEDPNRGAYDLNCLGPDMKLRLFSARRAVEEALAKPDQDGKKLPWQSIPRVFVPVRGFPLSASLKVNRRRLQKLISSRSYSQLAGLADGQYAGGQQPGQQSPDVLEHKPLPLTHSEESMRSVWASVLGASTAEIRPSDNFFDAGGDRLMATKLIIACRKSGFDVSIQDILKGATLTEVCRFISAAEEVKTKARGKKHAKKTSVSKRNLGPHHGLVKLVLAPQIEVNWHDILDATEASSQQVYYLEPSLYRPRGDINCLLLDFNGSVRPQRLESACEALTDLHPILRTGFAIHEWRVFQVVIETFKAEFEHKTCNARSLVQETEKAVRDSQSLELQLGKPATKFTFIDAGQQGCKLVIRYSTAQVAEAAVPQLVQDLIKLYTDPATIPRRPSFLDYSRAVSGARFDDSVRHWRKRLEGSQMTQVVPHSRPCPPVRDCTTLRETVDVSPLSDFGIGFDTVLKTAWSMVLATLTGQTDVVFGELVEGRRMKLETSIDVSHIVGPMENTVPVRIRFPITHTSPLQTMQHVQRECIASLPYEALGAQAIVKECTEWPNWSQFSTIVRHRSQVPVDGYTTLNIENTTFTYNVMEGEARSVPDLFAASTMIGPGKVSLALTFSPGRVPVDYATAAMELLIGAVKSLACYDTVSQPILPPACDYQGSVPRVLLEKHDDGASILTGSTLLDANSWLPAEHRNLIQGYLTSTWNEILNPASVGQSEEAIHLSRFYDISGSLMPAYLYADRLNRGLQRLEVQGMEMVHVTPEEMINNPTLNSQMDLLVRKMRDLGITAKLAKMARRQTTSGLAAALLGSATGSSSNNTTNNNTNTTSSGGQGLIGKMAASRKHGGQHRREVSTGSMRDFGARVGGLMRHRVNLRGADKSSPGRSESPFPRDMAVSPPGAAGAIGMIPEAAGDVSPLSASAPQDGWRGDADLVRRRKHGSGSASPVSPVRTSLDGKTAAGPGPRSVFEL</sequence>
<dbReference type="EMBL" id="LCWV01000002">
    <property type="protein sequence ID" value="PWI75599.1"/>
    <property type="molecule type" value="Genomic_DNA"/>
</dbReference>
<feature type="domain" description="Carrier" evidence="5">
    <location>
        <begin position="2239"/>
        <end position="2315"/>
    </location>
</feature>
<dbReference type="Gene3D" id="3.40.50.12780">
    <property type="entry name" value="N-terminal domain of ligase-like"/>
    <property type="match status" value="1"/>
</dbReference>
<reference evidence="6 7" key="1">
    <citation type="journal article" date="2016" name="Front. Microbiol.">
        <title>Genome and transcriptome sequences reveal the specific parasitism of the nematophagous Purpureocillium lilacinum 36-1.</title>
        <authorList>
            <person name="Xie J."/>
            <person name="Li S."/>
            <person name="Mo C."/>
            <person name="Xiao X."/>
            <person name="Peng D."/>
            <person name="Wang G."/>
            <person name="Xiao Y."/>
        </authorList>
    </citation>
    <scope>NUCLEOTIDE SEQUENCE [LARGE SCALE GENOMIC DNA]</scope>
    <source>
        <strain evidence="6 7">36-1</strain>
    </source>
</reference>
<feature type="compositionally biased region" description="Basic and acidic residues" evidence="4">
    <location>
        <begin position="398"/>
        <end position="408"/>
    </location>
</feature>
<dbReference type="PANTHER" id="PTHR45398">
    <property type="match status" value="1"/>
</dbReference>
<dbReference type="InterPro" id="IPR042099">
    <property type="entry name" value="ANL_N_sf"/>
</dbReference>
<dbReference type="InterPro" id="IPR009081">
    <property type="entry name" value="PP-bd_ACP"/>
</dbReference>
<evidence type="ECO:0000256" key="2">
    <source>
        <dbReference type="ARBA" id="ARBA00022553"/>
    </source>
</evidence>
<feature type="compositionally biased region" description="Low complexity" evidence="4">
    <location>
        <begin position="2937"/>
        <end position="2956"/>
    </location>
</feature>
<feature type="compositionally biased region" description="Basic and acidic residues" evidence="4">
    <location>
        <begin position="415"/>
        <end position="436"/>
    </location>
</feature>
<dbReference type="InterPro" id="IPR045851">
    <property type="entry name" value="AMP-bd_C_sf"/>
</dbReference>
<keyword evidence="2" id="KW-0597">Phosphoprotein</keyword>
<dbReference type="Gene3D" id="3.30.300.30">
    <property type="match status" value="1"/>
</dbReference>
<dbReference type="InterPro" id="IPR000873">
    <property type="entry name" value="AMP-dep_synth/lig_dom"/>
</dbReference>
<dbReference type="SUPFAM" id="SSF52777">
    <property type="entry name" value="CoA-dependent acyltransferases"/>
    <property type="match status" value="6"/>
</dbReference>
<name>A0A2U3EM57_PURLI</name>
<comment type="caution">
    <text evidence="6">The sequence shown here is derived from an EMBL/GenBank/DDBJ whole genome shotgun (WGS) entry which is preliminary data.</text>
</comment>
<dbReference type="Pfam" id="PF00550">
    <property type="entry name" value="PP-binding"/>
    <property type="match status" value="1"/>
</dbReference>
<feature type="region of interest" description="Disordered" evidence="4">
    <location>
        <begin position="2937"/>
        <end position="2983"/>
    </location>
</feature>
<evidence type="ECO:0000313" key="6">
    <source>
        <dbReference type="EMBL" id="PWI75599.1"/>
    </source>
</evidence>
<dbReference type="SUPFAM" id="SSF47336">
    <property type="entry name" value="ACP-like"/>
    <property type="match status" value="1"/>
</dbReference>
<keyword evidence="1" id="KW-0596">Phosphopantetheine</keyword>
<feature type="compositionally biased region" description="Acidic residues" evidence="4">
    <location>
        <begin position="479"/>
        <end position="491"/>
    </location>
</feature>
<feature type="compositionally biased region" description="Polar residues" evidence="4">
    <location>
        <begin position="450"/>
        <end position="466"/>
    </location>
</feature>
<feature type="region of interest" description="Disordered" evidence="4">
    <location>
        <begin position="258"/>
        <end position="293"/>
    </location>
</feature>
<evidence type="ECO:0000313" key="7">
    <source>
        <dbReference type="Proteomes" id="UP000245956"/>
    </source>
</evidence>
<dbReference type="Pfam" id="PF00668">
    <property type="entry name" value="Condensation"/>
    <property type="match status" value="3"/>
</dbReference>
<evidence type="ECO:0000256" key="4">
    <source>
        <dbReference type="SAM" id="MobiDB-lite"/>
    </source>
</evidence>
<dbReference type="SUPFAM" id="SSF56801">
    <property type="entry name" value="Acetyl-CoA synthetase-like"/>
    <property type="match status" value="1"/>
</dbReference>
<dbReference type="InterPro" id="IPR023213">
    <property type="entry name" value="CAT-like_dom_sf"/>
</dbReference>
<evidence type="ECO:0000256" key="3">
    <source>
        <dbReference type="ARBA" id="ARBA00029454"/>
    </source>
</evidence>
<feature type="region of interest" description="Disordered" evidence="4">
    <location>
        <begin position="380"/>
        <end position="492"/>
    </location>
</feature>
<feature type="region of interest" description="Disordered" evidence="4">
    <location>
        <begin position="514"/>
        <end position="549"/>
    </location>
</feature>
<accession>A0A2U3EM57</accession>
<dbReference type="GO" id="GO:0031177">
    <property type="term" value="F:phosphopantetheine binding"/>
    <property type="evidence" value="ECO:0007669"/>
    <property type="project" value="InterPro"/>
</dbReference>